<dbReference type="InterPro" id="IPR002048">
    <property type="entry name" value="EF_hand_dom"/>
</dbReference>
<organism evidence="4">
    <name type="scientific">Aureococcus anophagefferens</name>
    <name type="common">Harmful bloom alga</name>
    <dbReference type="NCBI Taxonomy" id="44056"/>
    <lineage>
        <taxon>Eukaryota</taxon>
        <taxon>Sar</taxon>
        <taxon>Stramenopiles</taxon>
        <taxon>Ochrophyta</taxon>
        <taxon>Pelagophyceae</taxon>
        <taxon>Pelagomonadales</taxon>
        <taxon>Pelagomonadaceae</taxon>
        <taxon>Aureococcus</taxon>
    </lineage>
</organism>
<dbReference type="SMART" id="SM00054">
    <property type="entry name" value="EFh"/>
    <property type="match status" value="2"/>
</dbReference>
<dbReference type="PROSITE" id="PS50222">
    <property type="entry name" value="EF_HAND_2"/>
    <property type="match status" value="1"/>
</dbReference>
<dbReference type="OrthoDB" id="252964at2759"/>
<dbReference type="CDD" id="cd00051">
    <property type="entry name" value="EFh"/>
    <property type="match status" value="1"/>
</dbReference>
<reference evidence="3 4" key="1">
    <citation type="journal article" date="2011" name="Proc. Natl. Acad. Sci. U.S.A.">
        <title>Niche of harmful alga Aureococcus anophagefferens revealed through ecogenomics.</title>
        <authorList>
            <person name="Gobler C.J."/>
            <person name="Berry D.L."/>
            <person name="Dyhrman S.T."/>
            <person name="Wilhelm S.W."/>
            <person name="Salamov A."/>
            <person name="Lobanov A.V."/>
            <person name="Zhang Y."/>
            <person name="Collier J.L."/>
            <person name="Wurch L.L."/>
            <person name="Kustka A.B."/>
            <person name="Dill B.D."/>
            <person name="Shah M."/>
            <person name="VerBerkmoes N.C."/>
            <person name="Kuo A."/>
            <person name="Terry A."/>
            <person name="Pangilinan J."/>
            <person name="Lindquist E.A."/>
            <person name="Lucas S."/>
            <person name="Paulsen I.T."/>
            <person name="Hattenrath-Lehmann T.K."/>
            <person name="Talmage S.C."/>
            <person name="Walker E.A."/>
            <person name="Koch F."/>
            <person name="Burson A.M."/>
            <person name="Marcoval M.A."/>
            <person name="Tang Y.Z."/>
            <person name="Lecleir G.R."/>
            <person name="Coyne K.J."/>
            <person name="Berg G.M."/>
            <person name="Bertrand E.M."/>
            <person name="Saito M.A."/>
            <person name="Gladyshev V.N."/>
            <person name="Grigoriev I.V."/>
        </authorList>
    </citation>
    <scope>NUCLEOTIDE SEQUENCE [LARGE SCALE GENOMIC DNA]</scope>
    <source>
        <strain evidence="4">CCMP 1984</strain>
    </source>
</reference>
<feature type="non-terminal residue" evidence="3">
    <location>
        <position position="65"/>
    </location>
</feature>
<dbReference type="Proteomes" id="UP000002729">
    <property type="component" value="Unassembled WGS sequence"/>
</dbReference>
<dbReference type="KEGG" id="aaf:AURANDRAFT_9494"/>
<feature type="non-terminal residue" evidence="3">
    <location>
        <position position="1"/>
    </location>
</feature>
<protein>
    <recommendedName>
        <fullName evidence="2">EF-hand domain-containing protein</fullName>
    </recommendedName>
</protein>
<dbReference type="InParanoid" id="F0YK72"/>
<feature type="domain" description="EF-hand" evidence="2">
    <location>
        <begin position="1"/>
        <end position="36"/>
    </location>
</feature>
<accession>F0YK72</accession>
<proteinExistence type="predicted"/>
<dbReference type="Pfam" id="PF13499">
    <property type="entry name" value="EF-hand_7"/>
    <property type="match status" value="1"/>
</dbReference>
<dbReference type="SUPFAM" id="SSF47473">
    <property type="entry name" value="EF-hand"/>
    <property type="match status" value="1"/>
</dbReference>
<keyword evidence="1" id="KW-0106">Calcium</keyword>
<evidence type="ECO:0000313" key="3">
    <source>
        <dbReference type="EMBL" id="EGB04454.1"/>
    </source>
</evidence>
<dbReference type="PROSITE" id="PS00018">
    <property type="entry name" value="EF_HAND_1"/>
    <property type="match status" value="2"/>
</dbReference>
<dbReference type="InterPro" id="IPR011992">
    <property type="entry name" value="EF-hand-dom_pair"/>
</dbReference>
<dbReference type="GeneID" id="20229415"/>
<dbReference type="EMBL" id="GL833151">
    <property type="protein sequence ID" value="EGB04454.1"/>
    <property type="molecule type" value="Genomic_DNA"/>
</dbReference>
<dbReference type="RefSeq" id="XP_009040841.1">
    <property type="nucleotide sequence ID" value="XM_009042593.1"/>
</dbReference>
<dbReference type="AlphaFoldDB" id="F0YK72"/>
<evidence type="ECO:0000259" key="2">
    <source>
        <dbReference type="PROSITE" id="PS50222"/>
    </source>
</evidence>
<dbReference type="Gene3D" id="1.10.238.10">
    <property type="entry name" value="EF-hand"/>
    <property type="match status" value="1"/>
</dbReference>
<sequence>DLQELLLKMFQESDDNGNGSLSYDEFYQLMEDADLGLNHSELQLLMSEADENDDQEINYNEFMPV</sequence>
<evidence type="ECO:0000256" key="1">
    <source>
        <dbReference type="ARBA" id="ARBA00022837"/>
    </source>
</evidence>
<dbReference type="InterPro" id="IPR018247">
    <property type="entry name" value="EF_Hand_1_Ca_BS"/>
</dbReference>
<keyword evidence="4" id="KW-1185">Reference proteome</keyword>
<name>F0YK72_AURAN</name>
<dbReference type="GO" id="GO:0005509">
    <property type="term" value="F:calcium ion binding"/>
    <property type="evidence" value="ECO:0007669"/>
    <property type="project" value="InterPro"/>
</dbReference>
<evidence type="ECO:0000313" key="4">
    <source>
        <dbReference type="Proteomes" id="UP000002729"/>
    </source>
</evidence>
<gene>
    <name evidence="3" type="ORF">AURANDRAFT_9494</name>
</gene>